<name>A0ABW0GJX5_9MICO</name>
<dbReference type="InterPro" id="IPR007349">
    <property type="entry name" value="DUF418"/>
</dbReference>
<dbReference type="InterPro" id="IPR052529">
    <property type="entry name" value="Bact_Transport_Assoc"/>
</dbReference>
<dbReference type="EMBL" id="JBHSLD010000006">
    <property type="protein sequence ID" value="MFC5380213.1"/>
    <property type="molecule type" value="Genomic_DNA"/>
</dbReference>
<feature type="transmembrane region" description="Helical" evidence="2">
    <location>
        <begin position="185"/>
        <end position="210"/>
    </location>
</feature>
<protein>
    <submittedName>
        <fullName evidence="4">DUF418 domain-containing protein</fullName>
    </submittedName>
</protein>
<accession>A0ABW0GJX5</accession>
<keyword evidence="2" id="KW-0472">Membrane</keyword>
<gene>
    <name evidence="4" type="ORF">ACFPJ6_05375</name>
</gene>
<evidence type="ECO:0000313" key="5">
    <source>
        <dbReference type="Proteomes" id="UP001596122"/>
    </source>
</evidence>
<evidence type="ECO:0000259" key="3">
    <source>
        <dbReference type="Pfam" id="PF04235"/>
    </source>
</evidence>
<evidence type="ECO:0000256" key="2">
    <source>
        <dbReference type="SAM" id="Phobius"/>
    </source>
</evidence>
<proteinExistence type="predicted"/>
<feature type="region of interest" description="Disordered" evidence="1">
    <location>
        <begin position="359"/>
        <end position="384"/>
    </location>
</feature>
<evidence type="ECO:0000256" key="1">
    <source>
        <dbReference type="SAM" id="MobiDB-lite"/>
    </source>
</evidence>
<feature type="domain" description="DUF418" evidence="3">
    <location>
        <begin position="209"/>
        <end position="346"/>
    </location>
</feature>
<sequence length="384" mass="38449">MPSPPTPRPGPGTERLLAADAARGLALLGAATATALLWVHGRQLGAGYRPLGAGRLDAVADGLTALLVDNRVLPLLAVALGAGLVVRVRRRGHVDVTRRAGVLLALGAAHAVLVSEADPLGVLALVLLAGLPLATARRRWAVLVCVGAVVPLLLQGAADGLGGTAGFPDPPASYPLSALDRTGTWLLGLVLAPLFQGGLLVALVAGVWLVRSGWLLAPHEHRRGLAALAVTGTLVGLLGAVPYARLVAGAGAADPGRATAAGALDAVTGPAGAVGVVAALALVAARGVGPAWLRALARLGRHSLVVYLATSVVLAGLLAPWAGGLGDRWGTAALTALGATAWAAALGVVGLLAVARDRRARRGEEPGEDPQPTERQGRARSSAT</sequence>
<feature type="transmembrane region" description="Helical" evidence="2">
    <location>
        <begin position="329"/>
        <end position="354"/>
    </location>
</feature>
<evidence type="ECO:0000313" key="4">
    <source>
        <dbReference type="EMBL" id="MFC5380213.1"/>
    </source>
</evidence>
<keyword evidence="5" id="KW-1185">Reference proteome</keyword>
<comment type="caution">
    <text evidence="4">The sequence shown here is derived from an EMBL/GenBank/DDBJ whole genome shotgun (WGS) entry which is preliminary data.</text>
</comment>
<dbReference type="RefSeq" id="WP_340267135.1">
    <property type="nucleotide sequence ID" value="NZ_JBBEOG010000001.1"/>
</dbReference>
<keyword evidence="2" id="KW-0812">Transmembrane</keyword>
<feature type="transmembrane region" description="Helical" evidence="2">
    <location>
        <begin position="222"/>
        <end position="243"/>
    </location>
</feature>
<feature type="transmembrane region" description="Helical" evidence="2">
    <location>
        <begin position="120"/>
        <end position="136"/>
    </location>
</feature>
<reference evidence="5" key="1">
    <citation type="journal article" date="2019" name="Int. J. Syst. Evol. Microbiol.">
        <title>The Global Catalogue of Microorganisms (GCM) 10K type strain sequencing project: providing services to taxonomists for standard genome sequencing and annotation.</title>
        <authorList>
            <consortium name="The Broad Institute Genomics Platform"/>
            <consortium name="The Broad Institute Genome Sequencing Center for Infectious Disease"/>
            <person name="Wu L."/>
            <person name="Ma J."/>
        </authorList>
    </citation>
    <scope>NUCLEOTIDE SEQUENCE [LARGE SCALE GENOMIC DNA]</scope>
    <source>
        <strain evidence="5">CCUG 43114</strain>
    </source>
</reference>
<feature type="transmembrane region" description="Helical" evidence="2">
    <location>
        <begin position="143"/>
        <end position="165"/>
    </location>
</feature>
<keyword evidence="2" id="KW-1133">Transmembrane helix</keyword>
<dbReference type="PANTHER" id="PTHR30590">
    <property type="entry name" value="INNER MEMBRANE PROTEIN"/>
    <property type="match status" value="1"/>
</dbReference>
<feature type="transmembrane region" description="Helical" evidence="2">
    <location>
        <begin position="263"/>
        <end position="283"/>
    </location>
</feature>
<dbReference type="Pfam" id="PF04235">
    <property type="entry name" value="DUF418"/>
    <property type="match status" value="1"/>
</dbReference>
<organism evidence="4 5">
    <name type="scientific">Aquipuribacter nitratireducens</name>
    <dbReference type="NCBI Taxonomy" id="650104"/>
    <lineage>
        <taxon>Bacteria</taxon>
        <taxon>Bacillati</taxon>
        <taxon>Actinomycetota</taxon>
        <taxon>Actinomycetes</taxon>
        <taxon>Micrococcales</taxon>
        <taxon>Intrasporangiaceae</taxon>
        <taxon>Aquipuribacter</taxon>
    </lineage>
</organism>
<dbReference type="Proteomes" id="UP001596122">
    <property type="component" value="Unassembled WGS sequence"/>
</dbReference>
<dbReference type="PANTHER" id="PTHR30590:SF2">
    <property type="entry name" value="INNER MEMBRANE PROTEIN"/>
    <property type="match status" value="1"/>
</dbReference>
<feature type="transmembrane region" description="Helical" evidence="2">
    <location>
        <begin position="304"/>
        <end position="323"/>
    </location>
</feature>